<feature type="region of interest" description="Disordered" evidence="1">
    <location>
        <begin position="323"/>
        <end position="379"/>
    </location>
</feature>
<accession>A0A316YNN2</accession>
<name>A0A316YNN2_9BASI</name>
<dbReference type="CDD" id="cd09917">
    <property type="entry name" value="F-box_SF"/>
    <property type="match status" value="1"/>
</dbReference>
<dbReference type="Pfam" id="PF12937">
    <property type="entry name" value="F-box-like"/>
    <property type="match status" value="1"/>
</dbReference>
<dbReference type="GO" id="GO:0019005">
    <property type="term" value="C:SCF ubiquitin ligase complex"/>
    <property type="evidence" value="ECO:0007669"/>
    <property type="project" value="TreeGrafter"/>
</dbReference>
<dbReference type="GeneID" id="37039773"/>
<dbReference type="Gene3D" id="3.80.10.10">
    <property type="entry name" value="Ribonuclease Inhibitor"/>
    <property type="match status" value="1"/>
</dbReference>
<dbReference type="InterPro" id="IPR036047">
    <property type="entry name" value="F-box-like_dom_sf"/>
</dbReference>
<dbReference type="AlphaFoldDB" id="A0A316YNN2"/>
<gene>
    <name evidence="3" type="ORF">FA10DRAFT_108880</name>
</gene>
<evidence type="ECO:0000256" key="1">
    <source>
        <dbReference type="SAM" id="MobiDB-lite"/>
    </source>
</evidence>
<feature type="compositionally biased region" description="Acidic residues" evidence="1">
    <location>
        <begin position="330"/>
        <end position="342"/>
    </location>
</feature>
<dbReference type="OrthoDB" id="2585512at2759"/>
<dbReference type="EMBL" id="KZ819636">
    <property type="protein sequence ID" value="PWN90268.1"/>
    <property type="molecule type" value="Genomic_DNA"/>
</dbReference>
<dbReference type="Proteomes" id="UP000245768">
    <property type="component" value="Unassembled WGS sequence"/>
</dbReference>
<dbReference type="Gene3D" id="1.20.1280.50">
    <property type="match status" value="1"/>
</dbReference>
<evidence type="ECO:0000313" key="4">
    <source>
        <dbReference type="Proteomes" id="UP000245768"/>
    </source>
</evidence>
<sequence>MEQANADGFDLGTRLPLEILPHILSHLSWRVKDLAACALVARSWNRYATPLLYARLFLRDQRRVRRVFASLEANKHLAKLVRVLEIRVFPFGLPAEELEKLEASLLRSLQHCEGLEELYWTRTGSLTDRVVPDLPKLPSLHTLELTGSSRFYTPASITTHLLAPSKTPNLRHFSLVLPDRDVAAELPNWASQLGKKLESFSVLCQHSAIITDELLARIAEHLSGLRRLSIAGCKWVTAEGLLPLLQSAKGQIRELAIEGLAIHPSTFHTLARCLPHLVSLSITYPRPNLCSASEHWQALASFVEDLPDLQAFTHYTSSWNTPKGMYSETLDSDQDDNDDDDGGTGAERRHEQLQQQRRQTSATSLSWTPRPTQPPVMREPKLSATFLRRLIMARGAQLSKLRIHGIATSTEQLGEVCSGCPQLRDLVLHLYESDKPSIAASISHLPKLASLHILSSLYADLFLSEDDLRHLAKVASPELRQIGFRNRVWLVERSSSPMADQVGDPGDDDNDRWRLQDGRIVSLNRWDMAAGTFPEVLLVVRA</sequence>
<evidence type="ECO:0000313" key="3">
    <source>
        <dbReference type="EMBL" id="PWN90268.1"/>
    </source>
</evidence>
<dbReference type="SUPFAM" id="SSF52047">
    <property type="entry name" value="RNI-like"/>
    <property type="match status" value="1"/>
</dbReference>
<reference evidence="3 4" key="1">
    <citation type="journal article" date="2018" name="Mol. Biol. Evol.">
        <title>Broad Genomic Sampling Reveals a Smut Pathogenic Ancestry of the Fungal Clade Ustilaginomycotina.</title>
        <authorList>
            <person name="Kijpornyongpan T."/>
            <person name="Mondo S.J."/>
            <person name="Barry K."/>
            <person name="Sandor L."/>
            <person name="Lee J."/>
            <person name="Lipzen A."/>
            <person name="Pangilinan J."/>
            <person name="LaButti K."/>
            <person name="Hainaut M."/>
            <person name="Henrissat B."/>
            <person name="Grigoriev I.V."/>
            <person name="Spatafora J.W."/>
            <person name="Aime M.C."/>
        </authorList>
    </citation>
    <scope>NUCLEOTIDE SEQUENCE [LARGE SCALE GENOMIC DNA]</scope>
    <source>
        <strain evidence="3 4">MCA 4198</strain>
    </source>
</reference>
<dbReference type="SUPFAM" id="SSF81383">
    <property type="entry name" value="F-box domain"/>
    <property type="match status" value="1"/>
</dbReference>
<protein>
    <recommendedName>
        <fullName evidence="2">F-box domain-containing protein</fullName>
    </recommendedName>
</protein>
<proteinExistence type="predicted"/>
<dbReference type="InterPro" id="IPR001810">
    <property type="entry name" value="F-box_dom"/>
</dbReference>
<feature type="compositionally biased region" description="Low complexity" evidence="1">
    <location>
        <begin position="353"/>
        <end position="365"/>
    </location>
</feature>
<dbReference type="InterPro" id="IPR032675">
    <property type="entry name" value="LRR_dom_sf"/>
</dbReference>
<feature type="domain" description="F-box" evidence="2">
    <location>
        <begin position="14"/>
        <end position="59"/>
    </location>
</feature>
<dbReference type="PANTHER" id="PTHR13318">
    <property type="entry name" value="PARTNER OF PAIRED, ISOFORM B-RELATED"/>
    <property type="match status" value="1"/>
</dbReference>
<evidence type="ECO:0000259" key="2">
    <source>
        <dbReference type="Pfam" id="PF12937"/>
    </source>
</evidence>
<dbReference type="STRING" id="215250.A0A316YNN2"/>
<dbReference type="GO" id="GO:0031146">
    <property type="term" value="P:SCF-dependent proteasomal ubiquitin-dependent protein catabolic process"/>
    <property type="evidence" value="ECO:0007669"/>
    <property type="project" value="TreeGrafter"/>
</dbReference>
<dbReference type="RefSeq" id="XP_025377466.1">
    <property type="nucleotide sequence ID" value="XM_025517857.1"/>
</dbReference>
<organism evidence="3 4">
    <name type="scientific">Acaromyces ingoldii</name>
    <dbReference type="NCBI Taxonomy" id="215250"/>
    <lineage>
        <taxon>Eukaryota</taxon>
        <taxon>Fungi</taxon>
        <taxon>Dikarya</taxon>
        <taxon>Basidiomycota</taxon>
        <taxon>Ustilaginomycotina</taxon>
        <taxon>Exobasidiomycetes</taxon>
        <taxon>Exobasidiales</taxon>
        <taxon>Cryptobasidiaceae</taxon>
        <taxon>Acaromyces</taxon>
    </lineage>
</organism>
<dbReference type="InParanoid" id="A0A316YNN2"/>
<keyword evidence="4" id="KW-1185">Reference proteome</keyword>